<dbReference type="InterPro" id="IPR038257">
    <property type="entry name" value="CRISPR-assoc_Cas3_HD_sf"/>
</dbReference>
<gene>
    <name evidence="13" type="primary">cas3_2</name>
    <name evidence="13" type="ORF">CLLU_33490</name>
</gene>
<dbReference type="InterPro" id="IPR011545">
    <property type="entry name" value="DEAD/DEAH_box_helicase_dom"/>
</dbReference>
<dbReference type="InterPro" id="IPR050547">
    <property type="entry name" value="DEAD_box_RNA_helicases"/>
</dbReference>
<keyword evidence="7 13" id="KW-0347">Helicase</keyword>
<dbReference type="InterPro" id="IPR054712">
    <property type="entry name" value="Cas3-like_dom"/>
</dbReference>
<dbReference type="InterPro" id="IPR006474">
    <property type="entry name" value="Helicase_Cas3_CRISPR-ass_core"/>
</dbReference>
<evidence type="ECO:0000259" key="12">
    <source>
        <dbReference type="PROSITE" id="PS51643"/>
    </source>
</evidence>
<protein>
    <submittedName>
        <fullName evidence="13">CRISPR-associated nuclease/helicase Cas3</fullName>
        <ecNumber evidence="13">3.1.-.-</ecNumber>
    </submittedName>
</protein>
<dbReference type="Gene3D" id="3.40.50.300">
    <property type="entry name" value="P-loop containing nucleotide triphosphate hydrolases"/>
    <property type="match status" value="2"/>
</dbReference>
<dbReference type="EMBL" id="PVXP01000087">
    <property type="protein sequence ID" value="PRR80311.1"/>
    <property type="molecule type" value="Genomic_DNA"/>
</dbReference>
<dbReference type="Pfam" id="PF00270">
    <property type="entry name" value="DEAD"/>
    <property type="match status" value="1"/>
</dbReference>
<comment type="similarity">
    <text evidence="1">In the N-terminal section; belongs to the CRISPR-associated nuclease Cas3-HD family.</text>
</comment>
<evidence type="ECO:0000256" key="9">
    <source>
        <dbReference type="ARBA" id="ARBA00023118"/>
    </source>
</evidence>
<keyword evidence="6 13" id="KW-0378">Hydrolase</keyword>
<keyword evidence="9" id="KW-0051">Antiviral defense</keyword>
<dbReference type="PANTHER" id="PTHR47963:SF9">
    <property type="entry name" value="CRISPR-ASSOCIATED ENDONUCLEASE_HELICASE CAS3"/>
    <property type="match status" value="1"/>
</dbReference>
<comment type="caution">
    <text evidence="13">The sequence shown here is derived from an EMBL/GenBank/DDBJ whole genome shotgun (WGS) entry which is preliminary data.</text>
</comment>
<dbReference type="GO" id="GO:0004518">
    <property type="term" value="F:nuclease activity"/>
    <property type="evidence" value="ECO:0007669"/>
    <property type="project" value="UniProtKB-KW"/>
</dbReference>
<evidence type="ECO:0000259" key="11">
    <source>
        <dbReference type="PROSITE" id="PS51194"/>
    </source>
</evidence>
<evidence type="ECO:0000256" key="7">
    <source>
        <dbReference type="ARBA" id="ARBA00022806"/>
    </source>
</evidence>
<keyword evidence="8" id="KW-0067">ATP-binding</keyword>
<sequence length="735" mass="85728">MLYAKSNPVESIKQHTDELVKNYEELKKNYGEIIEQKVTMDKSDFWQLLNIAVLYHDVGKAYTQFQNKIRRALKVEEIPEKDSTDIPHNYLSPMLIPYKKYELLKNKSFKRILIQAIAYHHERDKKPDVHELREAAELDLANIIDQIREEMKIEIPDKPTNKVFSAMDFQNRIKENENGYYDYVMLKGLLHRIDHSASAHREIELDRRNNVGEAAKKYVIDNFSKLRNVQTFCRENKGDNVILIASTGMGKTESALMWLDNDKGFFTLPLRVTLNALFSRISDNNEIGYKSAGLLHSTSLDYLEENGFENPEELNESARLFSKKLSFTTVDQLFKFPFKYKGYEKIYATLSYSKVVIDEIQSYTPKIAAAIVKGIEMIYKIGGKFLIMTATLPKIYTDSLIERGVKFNIKDNGQIPKFIMDKERHKILLKDKEIKNDIEEIAKRAKNKKVLIIVNTVKRALELYELLKKHNLSNLNLLHSAFIKRDRAKLEKEIKVFADSKDITHGLWITTQIVEASLDVDFDYLFTELSTLDSLFQRLGRCYRKRQFNLSEPNVYVYIDGVSGIGTIYDEKIFKIGLEHLKKYNNCILKESDKIDLVDKLYTKEKLKDTKFYKEFKYALKILDDNEGYALTSSKAQDILREIDSVTVIPRTIYDDNMPMINEFMRYKNADSKEKRKYRNELFRKINKLTADVPSYKCSNKIFKSPISDRIFIIECKYDEKSGILFDSDVVNSIG</sequence>
<dbReference type="GO" id="GO:0016787">
    <property type="term" value="F:hydrolase activity"/>
    <property type="evidence" value="ECO:0007669"/>
    <property type="project" value="UniProtKB-KW"/>
</dbReference>
<dbReference type="GO" id="GO:0051607">
    <property type="term" value="P:defense response to virus"/>
    <property type="evidence" value="ECO:0007669"/>
    <property type="project" value="UniProtKB-KW"/>
</dbReference>
<dbReference type="InterPro" id="IPR006483">
    <property type="entry name" value="CRISPR-assoc_Cas3_HD"/>
</dbReference>
<evidence type="ECO:0000313" key="13">
    <source>
        <dbReference type="EMBL" id="PRR80311.1"/>
    </source>
</evidence>
<dbReference type="EC" id="3.1.-.-" evidence="13"/>
<dbReference type="SUPFAM" id="SSF52540">
    <property type="entry name" value="P-loop containing nucleoside triphosphate hydrolases"/>
    <property type="match status" value="1"/>
</dbReference>
<name>A0A2T0B8U8_9CLOT</name>
<reference evidence="13 14" key="1">
    <citation type="submission" date="2018-03" db="EMBL/GenBank/DDBJ databases">
        <title>Genome sequence of Clostridium luticellarii DSM 29923.</title>
        <authorList>
            <person name="Poehlein A."/>
            <person name="Daniel R."/>
        </authorList>
    </citation>
    <scope>NUCLEOTIDE SEQUENCE [LARGE SCALE GENOMIC DNA]</scope>
    <source>
        <strain evidence="13 14">DSM 29923</strain>
    </source>
</reference>
<dbReference type="GO" id="GO:0046872">
    <property type="term" value="F:metal ion binding"/>
    <property type="evidence" value="ECO:0007669"/>
    <property type="project" value="UniProtKB-KW"/>
</dbReference>
<organism evidence="13 14">
    <name type="scientific">Clostridium luticellarii</name>
    <dbReference type="NCBI Taxonomy" id="1691940"/>
    <lineage>
        <taxon>Bacteria</taxon>
        <taxon>Bacillati</taxon>
        <taxon>Bacillota</taxon>
        <taxon>Clostridia</taxon>
        <taxon>Eubacteriales</taxon>
        <taxon>Clostridiaceae</taxon>
        <taxon>Clostridium</taxon>
    </lineage>
</organism>
<dbReference type="Proteomes" id="UP000237798">
    <property type="component" value="Unassembled WGS sequence"/>
</dbReference>
<evidence type="ECO:0000256" key="2">
    <source>
        <dbReference type="ARBA" id="ARBA00009046"/>
    </source>
</evidence>
<feature type="domain" description="Helicase C-terminal" evidence="11">
    <location>
        <begin position="433"/>
        <end position="589"/>
    </location>
</feature>
<evidence type="ECO:0000256" key="3">
    <source>
        <dbReference type="ARBA" id="ARBA00022722"/>
    </source>
</evidence>
<dbReference type="GO" id="GO:0003723">
    <property type="term" value="F:RNA binding"/>
    <property type="evidence" value="ECO:0007669"/>
    <property type="project" value="TreeGrafter"/>
</dbReference>
<dbReference type="SMART" id="SM00487">
    <property type="entry name" value="DEXDc"/>
    <property type="match status" value="1"/>
</dbReference>
<dbReference type="Pfam" id="PF22590">
    <property type="entry name" value="Cas3-like_C_2"/>
    <property type="match status" value="1"/>
</dbReference>
<dbReference type="PROSITE" id="PS51194">
    <property type="entry name" value="HELICASE_CTER"/>
    <property type="match status" value="1"/>
</dbReference>
<dbReference type="NCBIfam" id="TIGR01596">
    <property type="entry name" value="cas3_HD"/>
    <property type="match status" value="1"/>
</dbReference>
<accession>A0A2T0B8U8</accession>
<dbReference type="Gene3D" id="1.10.3210.30">
    <property type="match status" value="1"/>
</dbReference>
<dbReference type="PROSITE" id="PS51643">
    <property type="entry name" value="HD_CAS3"/>
    <property type="match status" value="1"/>
</dbReference>
<proteinExistence type="inferred from homology"/>
<dbReference type="NCBIfam" id="TIGR01587">
    <property type="entry name" value="cas3_core"/>
    <property type="match status" value="1"/>
</dbReference>
<dbReference type="OrthoDB" id="9810236at2"/>
<dbReference type="InterPro" id="IPR014001">
    <property type="entry name" value="Helicase_ATP-bd"/>
</dbReference>
<keyword evidence="3" id="KW-0540">Nuclease</keyword>
<evidence type="ECO:0000256" key="10">
    <source>
        <dbReference type="SAM" id="Coils"/>
    </source>
</evidence>
<dbReference type="RefSeq" id="WP_106010892.1">
    <property type="nucleotide sequence ID" value="NZ_PVXP01000087.1"/>
</dbReference>
<keyword evidence="5" id="KW-0547">Nucleotide-binding</keyword>
<evidence type="ECO:0000256" key="1">
    <source>
        <dbReference type="ARBA" id="ARBA00006847"/>
    </source>
</evidence>
<dbReference type="InterPro" id="IPR027417">
    <property type="entry name" value="P-loop_NTPase"/>
</dbReference>
<evidence type="ECO:0000256" key="6">
    <source>
        <dbReference type="ARBA" id="ARBA00022801"/>
    </source>
</evidence>
<keyword evidence="4" id="KW-0479">Metal-binding</keyword>
<dbReference type="PANTHER" id="PTHR47963">
    <property type="entry name" value="DEAD-BOX ATP-DEPENDENT RNA HELICASE 47, MITOCHONDRIAL"/>
    <property type="match status" value="1"/>
</dbReference>
<feature type="domain" description="HD Cas3-type" evidence="12">
    <location>
        <begin position="5"/>
        <end position="196"/>
    </location>
</feature>
<comment type="similarity">
    <text evidence="2">In the central section; belongs to the CRISPR-associated helicase Cas3 family.</text>
</comment>
<evidence type="ECO:0000256" key="4">
    <source>
        <dbReference type="ARBA" id="ARBA00022723"/>
    </source>
</evidence>
<dbReference type="GO" id="GO:0003724">
    <property type="term" value="F:RNA helicase activity"/>
    <property type="evidence" value="ECO:0007669"/>
    <property type="project" value="TreeGrafter"/>
</dbReference>
<dbReference type="GO" id="GO:0005524">
    <property type="term" value="F:ATP binding"/>
    <property type="evidence" value="ECO:0007669"/>
    <property type="project" value="UniProtKB-KW"/>
</dbReference>
<dbReference type="CDD" id="cd09641">
    <property type="entry name" value="Cas3''_I"/>
    <property type="match status" value="1"/>
</dbReference>
<dbReference type="Pfam" id="PF18019">
    <property type="entry name" value="Cas3_HD"/>
    <property type="match status" value="1"/>
</dbReference>
<dbReference type="AlphaFoldDB" id="A0A2T0B8U8"/>
<keyword evidence="14" id="KW-1185">Reference proteome</keyword>
<dbReference type="InterPro" id="IPR001650">
    <property type="entry name" value="Helicase_C-like"/>
</dbReference>
<evidence type="ECO:0000256" key="5">
    <source>
        <dbReference type="ARBA" id="ARBA00022741"/>
    </source>
</evidence>
<keyword evidence="10" id="KW-0175">Coiled coil</keyword>
<evidence type="ECO:0000256" key="8">
    <source>
        <dbReference type="ARBA" id="ARBA00022840"/>
    </source>
</evidence>
<evidence type="ECO:0000313" key="14">
    <source>
        <dbReference type="Proteomes" id="UP000237798"/>
    </source>
</evidence>
<feature type="coiled-coil region" evidence="10">
    <location>
        <begin position="9"/>
        <end position="36"/>
    </location>
</feature>